<protein>
    <submittedName>
        <fullName evidence="4">Alpha/Beta hydrolase protein</fullName>
    </submittedName>
</protein>
<feature type="region of interest" description="Disordered" evidence="1">
    <location>
        <begin position="339"/>
        <end position="390"/>
    </location>
</feature>
<feature type="compositionally biased region" description="Low complexity" evidence="1">
    <location>
        <begin position="292"/>
        <end position="303"/>
    </location>
</feature>
<sequence length="557" mass="56968">MPAWCDSEFFGLRDGACGGDGGGNPGRAVTAAAAAAAMATVAAAGLAGMYMATSRQHPSSSASGGTSRAVTPSPLTTQVPHLTPAQVAALPYPPTTAAGSAPEPALPGGRDVPTAYGSVRVYEWGPVTGEKVLLVHGISTPCIALGDLAWELVGRGYRVMLFDLFGRGYSDAPTDVPYDARLYTTQILLVLASSELSWLGAPSSSSPATTTTGNDTDGGSGGFHLVGYSLGGCLCVAFAAQFPHILRSLSLVATSGLIRQHHIGRASRLLYESGWLPERLVREMVRRRIRPASAPAPAPGDAASELRTAGARAGEKNNGVDSGASAKSDGLEALMLGEATQTDPSSARAQEGHAREQRGKTPMPADNTRKSQHSDASGGAAFDSASLSRHRPDVTVSSVVRWQVDQHEGFIGAFLGTIRAAPIYAPSGDADWTALRGILSSSLASASASASGEEDEGVVVVREDGEGGREGGRKGLAAKGKILIVLGGKDSVIDCEETVADATAILNGGGEGSAAPSRVDFAILPDAGHEVVITASAEVANALVGHWGREGATVSVR</sequence>
<dbReference type="EMBL" id="KQ964272">
    <property type="protein sequence ID" value="KXJ85994.1"/>
    <property type="molecule type" value="Genomic_DNA"/>
</dbReference>
<name>A0A136IMB8_9PEZI</name>
<organism evidence="4 5">
    <name type="scientific">Microdochium bolleyi</name>
    <dbReference type="NCBI Taxonomy" id="196109"/>
    <lineage>
        <taxon>Eukaryota</taxon>
        <taxon>Fungi</taxon>
        <taxon>Dikarya</taxon>
        <taxon>Ascomycota</taxon>
        <taxon>Pezizomycotina</taxon>
        <taxon>Sordariomycetes</taxon>
        <taxon>Xylariomycetidae</taxon>
        <taxon>Xylariales</taxon>
        <taxon>Microdochiaceae</taxon>
        <taxon>Microdochium</taxon>
    </lineage>
</organism>
<dbReference type="GO" id="GO:0016020">
    <property type="term" value="C:membrane"/>
    <property type="evidence" value="ECO:0007669"/>
    <property type="project" value="TreeGrafter"/>
</dbReference>
<feature type="compositionally biased region" description="Polar residues" evidence="1">
    <location>
        <begin position="339"/>
        <end position="348"/>
    </location>
</feature>
<keyword evidence="2" id="KW-1133">Transmembrane helix</keyword>
<dbReference type="InterPro" id="IPR000073">
    <property type="entry name" value="AB_hydrolase_1"/>
</dbReference>
<evidence type="ECO:0000313" key="5">
    <source>
        <dbReference type="Proteomes" id="UP000070501"/>
    </source>
</evidence>
<dbReference type="SUPFAM" id="SSF53474">
    <property type="entry name" value="alpha/beta-Hydrolases"/>
    <property type="match status" value="1"/>
</dbReference>
<accession>A0A136IMB8</accession>
<evidence type="ECO:0000259" key="3">
    <source>
        <dbReference type="Pfam" id="PF12697"/>
    </source>
</evidence>
<feature type="domain" description="AB hydrolase-1" evidence="3">
    <location>
        <begin position="132"/>
        <end position="352"/>
    </location>
</feature>
<keyword evidence="5" id="KW-1185">Reference proteome</keyword>
<dbReference type="PANTHER" id="PTHR43798">
    <property type="entry name" value="MONOACYLGLYCEROL LIPASE"/>
    <property type="match status" value="1"/>
</dbReference>
<feature type="compositionally biased region" description="Low complexity" evidence="1">
    <location>
        <begin position="374"/>
        <end position="386"/>
    </location>
</feature>
<dbReference type="InterPro" id="IPR029058">
    <property type="entry name" value="AB_hydrolase_fold"/>
</dbReference>
<dbReference type="GO" id="GO:0047372">
    <property type="term" value="F:monoacylglycerol lipase activity"/>
    <property type="evidence" value="ECO:0007669"/>
    <property type="project" value="TreeGrafter"/>
</dbReference>
<dbReference type="InterPro" id="IPR050266">
    <property type="entry name" value="AB_hydrolase_sf"/>
</dbReference>
<keyword evidence="2" id="KW-0472">Membrane</keyword>
<reference evidence="5" key="1">
    <citation type="submission" date="2016-02" db="EMBL/GenBank/DDBJ databases">
        <title>Draft genome sequence of Microdochium bolleyi, a fungal endophyte of beachgrass.</title>
        <authorList>
            <consortium name="DOE Joint Genome Institute"/>
            <person name="David A.S."/>
            <person name="May G."/>
            <person name="Haridas S."/>
            <person name="Lim J."/>
            <person name="Wang M."/>
            <person name="Labutti K."/>
            <person name="Lipzen A."/>
            <person name="Barry K."/>
            <person name="Grigoriev I.V."/>
        </authorList>
    </citation>
    <scope>NUCLEOTIDE SEQUENCE [LARGE SCALE GENOMIC DNA]</scope>
    <source>
        <strain evidence="5">J235TASD1</strain>
    </source>
</reference>
<keyword evidence="2" id="KW-0812">Transmembrane</keyword>
<dbReference type="Pfam" id="PF12697">
    <property type="entry name" value="Abhydrolase_6"/>
    <property type="match status" value="1"/>
</dbReference>
<evidence type="ECO:0000256" key="1">
    <source>
        <dbReference type="SAM" id="MobiDB-lite"/>
    </source>
</evidence>
<dbReference type="PANTHER" id="PTHR43798:SF33">
    <property type="entry name" value="HYDROLASE, PUTATIVE (AFU_ORTHOLOGUE AFUA_2G14860)-RELATED"/>
    <property type="match status" value="1"/>
</dbReference>
<dbReference type="AlphaFoldDB" id="A0A136IMB8"/>
<dbReference type="OrthoDB" id="408373at2759"/>
<keyword evidence="4" id="KW-0378">Hydrolase</keyword>
<dbReference type="Gene3D" id="3.40.50.1820">
    <property type="entry name" value="alpha/beta hydrolase"/>
    <property type="match status" value="1"/>
</dbReference>
<evidence type="ECO:0000313" key="4">
    <source>
        <dbReference type="EMBL" id="KXJ85994.1"/>
    </source>
</evidence>
<feature type="transmembrane region" description="Helical" evidence="2">
    <location>
        <begin position="28"/>
        <end position="52"/>
    </location>
</feature>
<gene>
    <name evidence="4" type="ORF">Micbo1qcDRAFT_190794</name>
</gene>
<proteinExistence type="predicted"/>
<feature type="region of interest" description="Disordered" evidence="1">
    <location>
        <begin position="55"/>
        <end position="78"/>
    </location>
</feature>
<feature type="compositionally biased region" description="Basic and acidic residues" evidence="1">
    <location>
        <begin position="350"/>
        <end position="359"/>
    </location>
</feature>
<dbReference type="Proteomes" id="UP000070501">
    <property type="component" value="Unassembled WGS sequence"/>
</dbReference>
<evidence type="ECO:0000256" key="2">
    <source>
        <dbReference type="SAM" id="Phobius"/>
    </source>
</evidence>
<dbReference type="STRING" id="196109.A0A136IMB8"/>
<dbReference type="GO" id="GO:0046464">
    <property type="term" value="P:acylglycerol catabolic process"/>
    <property type="evidence" value="ECO:0007669"/>
    <property type="project" value="TreeGrafter"/>
</dbReference>
<dbReference type="InParanoid" id="A0A136IMB8"/>
<feature type="region of interest" description="Disordered" evidence="1">
    <location>
        <begin position="292"/>
        <end position="326"/>
    </location>
</feature>